<evidence type="ECO:0000313" key="6">
    <source>
        <dbReference type="RefSeq" id="XP_047738462.1"/>
    </source>
</evidence>
<keyword evidence="2" id="KW-0963">Cytoplasm</keyword>
<keyword evidence="3" id="KW-0282">Flagellum</keyword>
<dbReference type="GO" id="GO:0005930">
    <property type="term" value="C:axoneme"/>
    <property type="evidence" value="ECO:0007669"/>
    <property type="project" value="UniProtKB-SubCell"/>
</dbReference>
<reference evidence="6" key="1">
    <citation type="submission" date="2025-08" db="UniProtKB">
        <authorList>
            <consortium name="RefSeq"/>
        </authorList>
    </citation>
    <scope>IDENTIFICATION</scope>
    <source>
        <tissue evidence="6">Whole organism</tissue>
    </source>
</reference>
<dbReference type="KEGG" id="hazt:125178533"/>
<dbReference type="GO" id="GO:0005634">
    <property type="term" value="C:nucleus"/>
    <property type="evidence" value="ECO:0007669"/>
    <property type="project" value="TreeGrafter"/>
</dbReference>
<dbReference type="AlphaFoldDB" id="A0A979FPU7"/>
<dbReference type="GO" id="GO:0060294">
    <property type="term" value="P:cilium movement involved in cell motility"/>
    <property type="evidence" value="ECO:0007669"/>
    <property type="project" value="UniProtKB-UniRule"/>
</dbReference>
<comment type="subcellular location">
    <subcellularLocation>
        <location evidence="3">Cytoplasm</location>
        <location evidence="3">Cytoskeleton</location>
        <location evidence="3">Cilium axoneme</location>
    </subcellularLocation>
</comment>
<dbReference type="GO" id="GO:0060271">
    <property type="term" value="P:cilium assembly"/>
    <property type="evidence" value="ECO:0007669"/>
    <property type="project" value="UniProtKB-UniRule"/>
</dbReference>
<name>A0A979FPU7_HYAAZ</name>
<protein>
    <recommendedName>
        <fullName evidence="3">Tektin</fullName>
    </recommendedName>
</protein>
<dbReference type="PANTHER" id="PTHR19960">
    <property type="entry name" value="TEKTIN"/>
    <property type="match status" value="1"/>
</dbReference>
<evidence type="ECO:0000256" key="3">
    <source>
        <dbReference type="RuleBase" id="RU367040"/>
    </source>
</evidence>
<evidence type="ECO:0000256" key="4">
    <source>
        <dbReference type="SAM" id="Coils"/>
    </source>
</evidence>
<gene>
    <name evidence="6" type="primary">LOC125178533</name>
</gene>
<comment type="similarity">
    <text evidence="1 3">Belongs to the tektin family.</text>
</comment>
<evidence type="ECO:0000256" key="2">
    <source>
        <dbReference type="ARBA" id="ARBA00022490"/>
    </source>
</evidence>
<keyword evidence="4" id="KW-0175">Coiled coil</keyword>
<evidence type="ECO:0000256" key="1">
    <source>
        <dbReference type="ARBA" id="ARBA00007209"/>
    </source>
</evidence>
<dbReference type="GeneID" id="125178533"/>
<dbReference type="GO" id="GO:0015630">
    <property type="term" value="C:microtubule cytoskeleton"/>
    <property type="evidence" value="ECO:0007669"/>
    <property type="project" value="UniProtKB-UniRule"/>
</dbReference>
<sequence>MSLLACHRKPATRSLEATWRRHNDAVQEAAAATEAAARHQHAVAAATRHELTCSAHVFSSRVQLTCSAHACLVQQVPAAGACLVQQVPVSHEERRLEQARAECLRGCDSRRPLLDVALHCVAVRETRRQGELLDDELERRLQEEVAALQRSRAALEKLQQELLQRGRRLEEVREALIRDLNEKKEALVVDSRSAEQLPQHSDVSFKPAPQQGASHPLHALVGHSMEAWRKRSEDKMMDAATAVRMSQEARAAACVEVQRCDAEDDHCRRATNFELRRRRHDTDTATAALKWRRQCLLRTAATTESEIEHLERELASTQLLVKAAQTRLEDRKARPANEATADAAQESLWQEERQLRRSRDALRGELAASRMSLHEVQEQLRAVDRELRLKATTAGSEQTVAGLREVPSRLPSKEGLVEHEEVASLTLQNLQLTGSLQQHATLMLT</sequence>
<dbReference type="RefSeq" id="XP_047738462.1">
    <property type="nucleotide sequence ID" value="XM_047882506.1"/>
</dbReference>
<feature type="coiled-coil region" evidence="4">
    <location>
        <begin position="138"/>
        <end position="197"/>
    </location>
</feature>
<dbReference type="Pfam" id="PF03148">
    <property type="entry name" value="Tektin"/>
    <property type="match status" value="1"/>
</dbReference>
<dbReference type="Proteomes" id="UP000694843">
    <property type="component" value="Unplaced"/>
</dbReference>
<keyword evidence="3" id="KW-0969">Cilium</keyword>
<evidence type="ECO:0000313" key="5">
    <source>
        <dbReference type="Proteomes" id="UP000694843"/>
    </source>
</evidence>
<organism evidence="5 6">
    <name type="scientific">Hyalella azteca</name>
    <name type="common">Amphipod</name>
    <dbReference type="NCBI Taxonomy" id="294128"/>
    <lineage>
        <taxon>Eukaryota</taxon>
        <taxon>Metazoa</taxon>
        <taxon>Ecdysozoa</taxon>
        <taxon>Arthropoda</taxon>
        <taxon>Crustacea</taxon>
        <taxon>Multicrustacea</taxon>
        <taxon>Malacostraca</taxon>
        <taxon>Eumalacostraca</taxon>
        <taxon>Peracarida</taxon>
        <taxon>Amphipoda</taxon>
        <taxon>Senticaudata</taxon>
        <taxon>Talitrida</taxon>
        <taxon>Talitroidea</taxon>
        <taxon>Hyalellidae</taxon>
        <taxon>Hyalella</taxon>
    </lineage>
</organism>
<dbReference type="InterPro" id="IPR048256">
    <property type="entry name" value="Tektin-like"/>
</dbReference>
<keyword evidence="3" id="KW-0966">Cell projection</keyword>
<keyword evidence="5" id="KW-1185">Reference proteome</keyword>
<dbReference type="InterPro" id="IPR000435">
    <property type="entry name" value="Tektins"/>
</dbReference>
<feature type="coiled-coil region" evidence="4">
    <location>
        <begin position="293"/>
        <end position="327"/>
    </location>
</feature>
<dbReference type="OrthoDB" id="440745at2759"/>
<accession>A0A979FPU7</accession>
<proteinExistence type="inferred from homology"/>
<dbReference type="PANTHER" id="PTHR19960:SF7">
    <property type="entry name" value="TEKTIN"/>
    <property type="match status" value="1"/>
</dbReference>